<name>A0A2S9KJE3_9BURK</name>
<evidence type="ECO:0000313" key="2">
    <source>
        <dbReference type="Proteomes" id="UP000238326"/>
    </source>
</evidence>
<keyword evidence="2" id="KW-1185">Reference proteome</keyword>
<comment type="caution">
    <text evidence="1">The sequence shown here is derived from an EMBL/GenBank/DDBJ whole genome shotgun (WGS) entry which is preliminary data.</text>
</comment>
<accession>A0A2S9KJE3</accession>
<protein>
    <submittedName>
        <fullName evidence="1">Uncharacterized protein</fullName>
    </submittedName>
</protein>
<evidence type="ECO:0000313" key="1">
    <source>
        <dbReference type="EMBL" id="PRD70568.1"/>
    </source>
</evidence>
<dbReference type="AlphaFoldDB" id="A0A2S9KJE3"/>
<gene>
    <name evidence="1" type="ORF">C6P61_00340</name>
</gene>
<dbReference type="Proteomes" id="UP000238326">
    <property type="component" value="Unassembled WGS sequence"/>
</dbReference>
<proteinExistence type="predicted"/>
<organism evidence="1 2">
    <name type="scientific">Malikia spinosa</name>
    <dbReference type="NCBI Taxonomy" id="86180"/>
    <lineage>
        <taxon>Bacteria</taxon>
        <taxon>Pseudomonadati</taxon>
        <taxon>Pseudomonadota</taxon>
        <taxon>Betaproteobacteria</taxon>
        <taxon>Burkholderiales</taxon>
        <taxon>Comamonadaceae</taxon>
        <taxon>Malikia</taxon>
    </lineage>
</organism>
<reference evidence="1 2" key="1">
    <citation type="submission" date="2018-03" db="EMBL/GenBank/DDBJ databases">
        <title>Comparative genomics illustrates the genes involved in a hyperalkaliphilic mechanisms of Serpentinomonas isolated from highly-alkaline calcium-rich serpentinized springs.</title>
        <authorList>
            <person name="Suzuki S."/>
            <person name="Ishii S."/>
            <person name="Walworth N."/>
            <person name="Bird L."/>
            <person name="Kuenen J.G."/>
            <person name="Nealson K.H."/>
        </authorList>
    </citation>
    <scope>NUCLEOTIDE SEQUENCE [LARGE SCALE GENOMIC DNA]</scope>
    <source>
        <strain evidence="1 2">83</strain>
    </source>
</reference>
<sequence length="369" mass="38419">MSDSTVIHPGVADILPPAQPLAELLASLVLDYARRDGRLSLNDWLADTLTQRAGVDRAAALDTASQLLVYLEDSHSLRQDLRQHLDKGKSRSSWIARQVEQIARNTQSAPAEVAALGELLTGKALVSGEPVTLPDWNEMSRIALAKGIEQQNLLQVASDVVADGARQWAGQSISGLLKDHPDSARLAQQFIAGELDLGSRAGLQATLAAGTEIAVRRGLLGPELKRALDDGVLIPAWFAHQTFIGTENASLLHAAGTGQLDPAEALDQMVDVATAAVTQTTREVCERVGGQIGQAIALKVPVVGAFLAPVASQVGEMVGTAVGVVAGSVAGAAIKKGVEVVTKVATKVVSGVTKAAQKVASLLSFGLLA</sequence>
<dbReference type="RefSeq" id="WP_105727934.1">
    <property type="nucleotide sequence ID" value="NZ_PVLR01000001.1"/>
</dbReference>
<dbReference type="EMBL" id="PVLR01000001">
    <property type="protein sequence ID" value="PRD70568.1"/>
    <property type="molecule type" value="Genomic_DNA"/>
</dbReference>